<evidence type="ECO:0000259" key="8">
    <source>
        <dbReference type="Pfam" id="PF01850"/>
    </source>
</evidence>
<dbReference type="OrthoDB" id="676982at2"/>
<evidence type="ECO:0000256" key="5">
    <source>
        <dbReference type="ARBA" id="ARBA00022801"/>
    </source>
</evidence>
<keyword evidence="4" id="KW-0479">Metal-binding</keyword>
<dbReference type="RefSeq" id="WP_110831109.1">
    <property type="nucleotide sequence ID" value="NZ_QKLU01000004.1"/>
</dbReference>
<dbReference type="Pfam" id="PF01850">
    <property type="entry name" value="PIN"/>
    <property type="match status" value="1"/>
</dbReference>
<protein>
    <recommendedName>
        <fullName evidence="8">PIN domain-containing protein</fullName>
    </recommendedName>
</protein>
<dbReference type="Gene3D" id="3.40.50.1010">
    <property type="entry name" value="5'-nuclease"/>
    <property type="match status" value="1"/>
</dbReference>
<keyword evidence="2" id="KW-1277">Toxin-antitoxin system</keyword>
<dbReference type="GO" id="GO:0016787">
    <property type="term" value="F:hydrolase activity"/>
    <property type="evidence" value="ECO:0007669"/>
    <property type="project" value="UniProtKB-KW"/>
</dbReference>
<comment type="caution">
    <text evidence="9">The sequence shown here is derived from an EMBL/GenBank/DDBJ whole genome shotgun (WGS) entry which is preliminary data.</text>
</comment>
<accession>A0A318UD19</accession>
<dbReference type="PANTHER" id="PTHR33653">
    <property type="entry name" value="RIBONUCLEASE VAPC2"/>
    <property type="match status" value="1"/>
</dbReference>
<evidence type="ECO:0000313" key="9">
    <source>
        <dbReference type="EMBL" id="PYF74111.1"/>
    </source>
</evidence>
<dbReference type="GO" id="GO:0004518">
    <property type="term" value="F:nuclease activity"/>
    <property type="evidence" value="ECO:0007669"/>
    <property type="project" value="UniProtKB-KW"/>
</dbReference>
<dbReference type="InterPro" id="IPR029060">
    <property type="entry name" value="PIN-like_dom_sf"/>
</dbReference>
<feature type="domain" description="PIN" evidence="8">
    <location>
        <begin position="4"/>
        <end position="114"/>
    </location>
</feature>
<proteinExistence type="inferred from homology"/>
<organism evidence="9 10">
    <name type="scientific">Pedobacter nutrimenti</name>
    <dbReference type="NCBI Taxonomy" id="1241337"/>
    <lineage>
        <taxon>Bacteria</taxon>
        <taxon>Pseudomonadati</taxon>
        <taxon>Bacteroidota</taxon>
        <taxon>Sphingobacteriia</taxon>
        <taxon>Sphingobacteriales</taxon>
        <taxon>Sphingobacteriaceae</taxon>
        <taxon>Pedobacter</taxon>
    </lineage>
</organism>
<dbReference type="InterPro" id="IPR050556">
    <property type="entry name" value="Type_II_TA_system_RNase"/>
</dbReference>
<comment type="similarity">
    <text evidence="7">Belongs to the PINc/VapC protein family.</text>
</comment>
<evidence type="ECO:0000313" key="10">
    <source>
        <dbReference type="Proteomes" id="UP000248198"/>
    </source>
</evidence>
<keyword evidence="10" id="KW-1185">Reference proteome</keyword>
<name>A0A318UD19_9SPHI</name>
<dbReference type="PANTHER" id="PTHR33653:SF1">
    <property type="entry name" value="RIBONUCLEASE VAPC2"/>
    <property type="match status" value="1"/>
</dbReference>
<dbReference type="CDD" id="cd18738">
    <property type="entry name" value="PIN_VapC4-5_FitB-like"/>
    <property type="match status" value="1"/>
</dbReference>
<dbReference type="InterPro" id="IPR002716">
    <property type="entry name" value="PIN_dom"/>
</dbReference>
<keyword evidence="6" id="KW-0460">Magnesium</keyword>
<evidence type="ECO:0000256" key="3">
    <source>
        <dbReference type="ARBA" id="ARBA00022722"/>
    </source>
</evidence>
<evidence type="ECO:0000256" key="7">
    <source>
        <dbReference type="ARBA" id="ARBA00038093"/>
    </source>
</evidence>
<dbReference type="SUPFAM" id="SSF88723">
    <property type="entry name" value="PIN domain-like"/>
    <property type="match status" value="1"/>
</dbReference>
<reference evidence="9 10" key="1">
    <citation type="submission" date="2018-06" db="EMBL/GenBank/DDBJ databases">
        <title>Genomic Encyclopedia of Archaeal and Bacterial Type Strains, Phase II (KMG-II): from individual species to whole genera.</title>
        <authorList>
            <person name="Goeker M."/>
        </authorList>
    </citation>
    <scope>NUCLEOTIDE SEQUENCE [LARGE SCALE GENOMIC DNA]</scope>
    <source>
        <strain evidence="9 10">DSM 27372</strain>
    </source>
</reference>
<evidence type="ECO:0000256" key="4">
    <source>
        <dbReference type="ARBA" id="ARBA00022723"/>
    </source>
</evidence>
<comment type="cofactor">
    <cofactor evidence="1">
        <name>Mg(2+)</name>
        <dbReference type="ChEBI" id="CHEBI:18420"/>
    </cofactor>
</comment>
<gene>
    <name evidence="9" type="ORF">B0O44_104282</name>
</gene>
<dbReference type="GO" id="GO:0046872">
    <property type="term" value="F:metal ion binding"/>
    <property type="evidence" value="ECO:0007669"/>
    <property type="project" value="UniProtKB-KW"/>
</dbReference>
<sequence>MAFLLDSNIIIYSYSNEYEYLREFIIDGACWLSEISRVEVLGYHKLKKEEEKYFRDVFKYASVIIPDGEVFDRAIEIRKNYNLKLGDSLIAATASIHDLEIYTRNLNDFERVAGLKCVNPIRSRD</sequence>
<evidence type="ECO:0000256" key="6">
    <source>
        <dbReference type="ARBA" id="ARBA00022842"/>
    </source>
</evidence>
<dbReference type="EMBL" id="QKLU01000004">
    <property type="protein sequence ID" value="PYF74111.1"/>
    <property type="molecule type" value="Genomic_DNA"/>
</dbReference>
<dbReference type="AlphaFoldDB" id="A0A318UD19"/>
<evidence type="ECO:0000256" key="2">
    <source>
        <dbReference type="ARBA" id="ARBA00022649"/>
    </source>
</evidence>
<keyword evidence="3" id="KW-0540">Nuclease</keyword>
<evidence type="ECO:0000256" key="1">
    <source>
        <dbReference type="ARBA" id="ARBA00001946"/>
    </source>
</evidence>
<keyword evidence="5" id="KW-0378">Hydrolase</keyword>
<dbReference type="Proteomes" id="UP000248198">
    <property type="component" value="Unassembled WGS sequence"/>
</dbReference>